<accession>A0A7S4S6U2</accession>
<dbReference type="PANTHER" id="PTHR48125">
    <property type="entry name" value="LP07818P1"/>
    <property type="match status" value="1"/>
</dbReference>
<organism evidence="2">
    <name type="scientific">Alexandrium monilatum</name>
    <dbReference type="NCBI Taxonomy" id="311494"/>
    <lineage>
        <taxon>Eukaryota</taxon>
        <taxon>Sar</taxon>
        <taxon>Alveolata</taxon>
        <taxon>Dinophyceae</taxon>
        <taxon>Gonyaulacales</taxon>
        <taxon>Pyrocystaceae</taxon>
        <taxon>Alexandrium</taxon>
    </lineage>
</organism>
<evidence type="ECO:0000313" key="2">
    <source>
        <dbReference type="EMBL" id="CAE4636333.1"/>
    </source>
</evidence>
<gene>
    <name evidence="2" type="ORF">AMON00008_LOCUS45861</name>
</gene>
<feature type="compositionally biased region" description="Basic residues" evidence="1">
    <location>
        <begin position="739"/>
        <end position="757"/>
    </location>
</feature>
<dbReference type="InterPro" id="IPR013083">
    <property type="entry name" value="Znf_RING/FYVE/PHD"/>
</dbReference>
<feature type="region of interest" description="Disordered" evidence="1">
    <location>
        <begin position="737"/>
        <end position="757"/>
    </location>
</feature>
<feature type="compositionally biased region" description="Basic and acidic residues" evidence="1">
    <location>
        <begin position="188"/>
        <end position="197"/>
    </location>
</feature>
<feature type="region of interest" description="Disordered" evidence="1">
    <location>
        <begin position="168"/>
        <end position="228"/>
    </location>
</feature>
<dbReference type="EMBL" id="HBNR01064938">
    <property type="protein sequence ID" value="CAE4636333.1"/>
    <property type="molecule type" value="Transcribed_RNA"/>
</dbReference>
<reference evidence="2" key="1">
    <citation type="submission" date="2021-01" db="EMBL/GenBank/DDBJ databases">
        <authorList>
            <person name="Corre E."/>
            <person name="Pelletier E."/>
            <person name="Niang G."/>
            <person name="Scheremetjew M."/>
            <person name="Finn R."/>
            <person name="Kale V."/>
            <person name="Holt S."/>
            <person name="Cochrane G."/>
            <person name="Meng A."/>
            <person name="Brown T."/>
            <person name="Cohen L."/>
        </authorList>
    </citation>
    <scope>NUCLEOTIDE SEQUENCE</scope>
    <source>
        <strain evidence="2">CCMP3105</strain>
    </source>
</reference>
<dbReference type="PANTHER" id="PTHR48125:SF10">
    <property type="entry name" value="OS12G0136300 PROTEIN"/>
    <property type="match status" value="1"/>
</dbReference>
<proteinExistence type="predicted"/>
<evidence type="ECO:0000256" key="1">
    <source>
        <dbReference type="SAM" id="MobiDB-lite"/>
    </source>
</evidence>
<feature type="compositionally biased region" description="Low complexity" evidence="1">
    <location>
        <begin position="168"/>
        <end position="180"/>
    </location>
</feature>
<sequence length="757" mass="79717">MALVKNADGYDEVAARVKPSAAAAWDLPGGSLVELVDEWTECKYKKLRGFIKAKNLPGVAGKAPGSMLDVKDSFKANKETCMRRHAEQDSSKGNVLGYVPNGPSIVELVESWVECKWRGHKTFVKARHIQPAPEGAVAAAAAPAAAPAARGAAAAAVPAAPKARGAAAAAPPAAEAPEAPEAAEAEEPPAKKAKVEEDAPMPAAAAAEAEAEPAAAEPAAAAAEPAAAPAAAEPAPPAAAAAAPAAPAAAAAAPVAPAGETRDCDCCFDSVSVTGGVLCPGKAHFFCGTCLTNFLTAFKTAEYADQKKGKGRALCPMKDSEVPFGDGAIVAFVPQDVFDDYLQIRIKVAEQGIQEQMEKENADKIEELKTKLAAATGSSEQMELDKHRLNIIDDIFTLKCPRCKLAFLDYDNCSAISCAGCKCGFCSYCLEDCGADAHQHFYKNKSKCPHEGGPLFIDHKKWLVYQSKRKGKLLCQYLAKVPEALRKKVADLCAPDAKDLDIKMPDDLREVALDPEAAGHVRMRLSVPRKLRGQLAASSKTIFKGDLKLKLPDPKDKVSINSAGGALLVPIRKAPTNDVKAKNIAARLPNGQDVTIDDQWIECQCPKEKINKGFVKEKHIQGRPVPGAKASIKDAGGHGSVLVRKEAKQDEGKNSIKFVEDGTEVSVLRHWVEVKFEPEGVFFGGGAKGAQGFILAEDLPEDDVLVTGPADDCWTAAAEVEKLLGVEVMAAVEGAKAGAKAKAKAKAKGRGRGRGRG</sequence>
<dbReference type="Gene3D" id="3.30.40.10">
    <property type="entry name" value="Zinc/RING finger domain, C3HC4 (zinc finger)"/>
    <property type="match status" value="1"/>
</dbReference>
<name>A0A7S4S6U2_9DINO</name>
<dbReference type="AlphaFoldDB" id="A0A7S4S6U2"/>
<protein>
    <submittedName>
        <fullName evidence="2">Uncharacterized protein</fullName>
    </submittedName>
</protein>
<feature type="compositionally biased region" description="Low complexity" evidence="1">
    <location>
        <begin position="200"/>
        <end position="228"/>
    </location>
</feature>